<evidence type="ECO:0000313" key="2">
    <source>
        <dbReference type="EMBL" id="KIM43663.1"/>
    </source>
</evidence>
<dbReference type="Pfam" id="PF26632">
    <property type="entry name" value="DUF8205"/>
    <property type="match status" value="1"/>
</dbReference>
<protein>
    <recommendedName>
        <fullName evidence="1">DUF8205 domain-containing protein</fullName>
    </recommendedName>
</protein>
<sequence>MNVENHIKFPNAHIRWDIQNDNQLRLGTKLHQFEKEMISLASAPHGHIGHPESDEFINFIRKKVKSEGIYRMAAAYYGHESKVIPKLSVEDTESIKVLEGSRLIDLD</sequence>
<evidence type="ECO:0000313" key="3">
    <source>
        <dbReference type="Proteomes" id="UP000053424"/>
    </source>
</evidence>
<evidence type="ECO:0000259" key="1">
    <source>
        <dbReference type="Pfam" id="PF26632"/>
    </source>
</evidence>
<dbReference type="InterPro" id="IPR058518">
    <property type="entry name" value="DUF8205"/>
</dbReference>
<dbReference type="OrthoDB" id="3132099at2759"/>
<name>A0A0C2Y1F6_HEBCY</name>
<proteinExistence type="predicted"/>
<accession>A0A0C2Y1F6</accession>
<keyword evidence="3" id="KW-1185">Reference proteome</keyword>
<dbReference type="HOGENOM" id="CLU_2210386_0_0_1"/>
<organism evidence="2 3">
    <name type="scientific">Hebeloma cylindrosporum</name>
    <dbReference type="NCBI Taxonomy" id="76867"/>
    <lineage>
        <taxon>Eukaryota</taxon>
        <taxon>Fungi</taxon>
        <taxon>Dikarya</taxon>
        <taxon>Basidiomycota</taxon>
        <taxon>Agaricomycotina</taxon>
        <taxon>Agaricomycetes</taxon>
        <taxon>Agaricomycetidae</taxon>
        <taxon>Agaricales</taxon>
        <taxon>Agaricineae</taxon>
        <taxon>Hymenogastraceae</taxon>
        <taxon>Hebeloma</taxon>
    </lineage>
</organism>
<feature type="domain" description="DUF8205" evidence="1">
    <location>
        <begin position="7"/>
        <end position="70"/>
    </location>
</feature>
<dbReference type="AlphaFoldDB" id="A0A0C2Y1F6"/>
<reference evidence="2 3" key="1">
    <citation type="submission" date="2014-04" db="EMBL/GenBank/DDBJ databases">
        <authorList>
            <consortium name="DOE Joint Genome Institute"/>
            <person name="Kuo A."/>
            <person name="Gay G."/>
            <person name="Dore J."/>
            <person name="Kohler A."/>
            <person name="Nagy L.G."/>
            <person name="Floudas D."/>
            <person name="Copeland A."/>
            <person name="Barry K.W."/>
            <person name="Cichocki N."/>
            <person name="Veneault-Fourrey C."/>
            <person name="LaButti K."/>
            <person name="Lindquist E.A."/>
            <person name="Lipzen A."/>
            <person name="Lundell T."/>
            <person name="Morin E."/>
            <person name="Murat C."/>
            <person name="Sun H."/>
            <person name="Tunlid A."/>
            <person name="Henrissat B."/>
            <person name="Grigoriev I.V."/>
            <person name="Hibbett D.S."/>
            <person name="Martin F."/>
            <person name="Nordberg H.P."/>
            <person name="Cantor M.N."/>
            <person name="Hua S.X."/>
        </authorList>
    </citation>
    <scope>NUCLEOTIDE SEQUENCE [LARGE SCALE GENOMIC DNA]</scope>
    <source>
        <strain evidence="3">h7</strain>
    </source>
</reference>
<gene>
    <name evidence="2" type="ORF">M413DRAFT_443567</name>
</gene>
<reference evidence="3" key="2">
    <citation type="submission" date="2015-01" db="EMBL/GenBank/DDBJ databases">
        <title>Evolutionary Origins and Diversification of the Mycorrhizal Mutualists.</title>
        <authorList>
            <consortium name="DOE Joint Genome Institute"/>
            <consortium name="Mycorrhizal Genomics Consortium"/>
            <person name="Kohler A."/>
            <person name="Kuo A."/>
            <person name="Nagy L.G."/>
            <person name="Floudas D."/>
            <person name="Copeland A."/>
            <person name="Barry K.W."/>
            <person name="Cichocki N."/>
            <person name="Veneault-Fourrey C."/>
            <person name="LaButti K."/>
            <person name="Lindquist E.A."/>
            <person name="Lipzen A."/>
            <person name="Lundell T."/>
            <person name="Morin E."/>
            <person name="Murat C."/>
            <person name="Riley R."/>
            <person name="Ohm R."/>
            <person name="Sun H."/>
            <person name="Tunlid A."/>
            <person name="Henrissat B."/>
            <person name="Grigoriev I.V."/>
            <person name="Hibbett D.S."/>
            <person name="Martin F."/>
        </authorList>
    </citation>
    <scope>NUCLEOTIDE SEQUENCE [LARGE SCALE GENOMIC DNA]</scope>
    <source>
        <strain evidence="3">h7</strain>
    </source>
</reference>
<dbReference type="EMBL" id="KN831775">
    <property type="protein sequence ID" value="KIM43663.1"/>
    <property type="molecule type" value="Genomic_DNA"/>
</dbReference>
<dbReference type="Proteomes" id="UP000053424">
    <property type="component" value="Unassembled WGS sequence"/>
</dbReference>